<name>A0A486XNE2_9GAMM</name>
<protein>
    <submittedName>
        <fullName evidence="2">Uncharacterized protein</fullName>
    </submittedName>
</protein>
<proteinExistence type="predicted"/>
<evidence type="ECO:0000313" key="2">
    <source>
        <dbReference type="EMBL" id="VHO03251.1"/>
    </source>
</evidence>
<feature type="transmembrane region" description="Helical" evidence="1">
    <location>
        <begin position="6"/>
        <end position="26"/>
    </location>
</feature>
<reference evidence="2" key="1">
    <citation type="submission" date="2019-04" db="EMBL/GenBank/DDBJ databases">
        <authorList>
            <person name="Brambilla D."/>
        </authorList>
    </citation>
    <scope>NUCLEOTIDE SEQUENCE</scope>
    <source>
        <strain evidence="2">BAL1</strain>
    </source>
</reference>
<keyword evidence="1" id="KW-0812">Transmembrane</keyword>
<gene>
    <name evidence="2" type="ORF">BAL341_1309</name>
</gene>
<keyword evidence="1" id="KW-1133">Transmembrane helix</keyword>
<sequence>MFFSSFWLLMIYLSPVLSIIPIMLLWQGIAPLASLWQRGR</sequence>
<accession>A0A486XNE2</accession>
<dbReference type="EMBL" id="CAAJGR010000081">
    <property type="protein sequence ID" value="VHO03251.1"/>
    <property type="molecule type" value="Genomic_DNA"/>
</dbReference>
<evidence type="ECO:0000256" key="1">
    <source>
        <dbReference type="SAM" id="Phobius"/>
    </source>
</evidence>
<dbReference type="AlphaFoldDB" id="A0A486XNE2"/>
<keyword evidence="1" id="KW-0472">Membrane</keyword>
<organism evidence="2">
    <name type="scientific">Rheinheimera sp. BAL341</name>
    <dbReference type="NCBI Taxonomy" id="1708203"/>
    <lineage>
        <taxon>Bacteria</taxon>
        <taxon>Pseudomonadati</taxon>
        <taxon>Pseudomonadota</taxon>
        <taxon>Gammaproteobacteria</taxon>
        <taxon>Chromatiales</taxon>
        <taxon>Chromatiaceae</taxon>
        <taxon>Rheinheimera</taxon>
    </lineage>
</organism>